<comment type="caution">
    <text evidence="1">The sequence shown here is derived from an EMBL/GenBank/DDBJ whole genome shotgun (WGS) entry which is preliminary data.</text>
</comment>
<protein>
    <submittedName>
        <fullName evidence="1">Unnamed protein product</fullName>
    </submittedName>
</protein>
<dbReference type="Proteomes" id="UP001165101">
    <property type="component" value="Unassembled WGS sequence"/>
</dbReference>
<evidence type="ECO:0000313" key="1">
    <source>
        <dbReference type="EMBL" id="GME98579.1"/>
    </source>
</evidence>
<organism evidence="1 2">
    <name type="scientific">Candida boidinii</name>
    <name type="common">Yeast</name>
    <dbReference type="NCBI Taxonomy" id="5477"/>
    <lineage>
        <taxon>Eukaryota</taxon>
        <taxon>Fungi</taxon>
        <taxon>Dikarya</taxon>
        <taxon>Ascomycota</taxon>
        <taxon>Saccharomycotina</taxon>
        <taxon>Pichiomycetes</taxon>
        <taxon>Pichiales</taxon>
        <taxon>Pichiaceae</taxon>
        <taxon>Ogataea</taxon>
        <taxon>Ogataea/Candida clade</taxon>
    </lineage>
</organism>
<proteinExistence type="predicted"/>
<name>A0ACB5TZY9_CANBO</name>
<dbReference type="EMBL" id="BSXV01003549">
    <property type="protein sequence ID" value="GME98579.1"/>
    <property type="molecule type" value="Genomic_DNA"/>
</dbReference>
<keyword evidence="2" id="KW-1185">Reference proteome</keyword>
<sequence length="428" mass="48133">MSLPDSRDPNSNSNSYQSTSTHSASTYGEGGPVSTTISAADIDRIRSLTQNIGIIDMDTTSRERGGTDWLRSTYANDFEAERRRLRRSQEERMIREQLEMAQREREQAQSGIPTILPNTIPTISGESTYSIGGYGEPNDASEGRYYNRAGHTERNLLGEYDNDDDDDNEGGDGYDQRRETGAGNYGLGDNGQDGEDDDDGNNNINGHDDDEDEDEEEDDNDDDEEDEGVSGSRDAGDDLDVSNMAMYKSGLKKFESLGLVDIGKLAWWRLSSFKTGYGIKELREDSPYNYWQSDGVQPHYIQVHFTKKVSIEKISFFLNYPTDESYTPSKIVIFAGSGEHDLLEVASKEFIEPIGWQNIYFKDVRADNILKTYFIKICFIANHQNGKDTHVRGLKIFAPSTKNDVRQDMDDEGVSFTSIKLLSECAIR</sequence>
<gene>
    <name evidence="1" type="ORF">Cboi01_000499400</name>
</gene>
<evidence type="ECO:0000313" key="2">
    <source>
        <dbReference type="Proteomes" id="UP001165101"/>
    </source>
</evidence>
<accession>A0ACB5TZY9</accession>
<reference evidence="1" key="1">
    <citation type="submission" date="2023-04" db="EMBL/GenBank/DDBJ databases">
        <title>Candida boidinii NBRC 1967.</title>
        <authorList>
            <person name="Ichikawa N."/>
            <person name="Sato H."/>
            <person name="Tonouchi N."/>
        </authorList>
    </citation>
    <scope>NUCLEOTIDE SEQUENCE</scope>
    <source>
        <strain evidence="1">NBRC 1967</strain>
    </source>
</reference>